<dbReference type="InterPro" id="IPR003661">
    <property type="entry name" value="HisK_dim/P_dom"/>
</dbReference>
<evidence type="ECO:0000256" key="5">
    <source>
        <dbReference type="PROSITE-ProRule" id="PRU00169"/>
    </source>
</evidence>
<accession>A0ABQ0CD42</accession>
<dbReference type="Pfam" id="PF08447">
    <property type="entry name" value="PAS_3"/>
    <property type="match status" value="2"/>
</dbReference>
<keyword evidence="4" id="KW-0902">Two-component regulatory system</keyword>
<dbReference type="SUPFAM" id="SSF55785">
    <property type="entry name" value="PYP-like sensor domain (PAS domain)"/>
    <property type="match status" value="4"/>
</dbReference>
<dbReference type="Gene3D" id="3.30.565.10">
    <property type="entry name" value="Histidine kinase-like ATPase, C-terminal domain"/>
    <property type="match status" value="1"/>
</dbReference>
<keyword evidence="12" id="KW-0418">Kinase</keyword>
<evidence type="ECO:0000256" key="7">
    <source>
        <dbReference type="SAM" id="Phobius"/>
    </source>
</evidence>
<comment type="caution">
    <text evidence="12">The sequence shown here is derived from an EMBL/GenBank/DDBJ whole genome shotgun (WGS) entry which is preliminary data.</text>
</comment>
<dbReference type="InterPro" id="IPR001789">
    <property type="entry name" value="Sig_transdc_resp-reg_receiver"/>
</dbReference>
<name>A0ABQ0CD42_9PROT</name>
<keyword evidence="7" id="KW-1133">Transmembrane helix</keyword>
<dbReference type="InterPro" id="IPR011006">
    <property type="entry name" value="CheY-like_superfamily"/>
</dbReference>
<dbReference type="Pfam" id="PF00512">
    <property type="entry name" value="HisKA"/>
    <property type="match status" value="1"/>
</dbReference>
<dbReference type="PROSITE" id="PS50109">
    <property type="entry name" value="HIS_KIN"/>
    <property type="match status" value="1"/>
</dbReference>
<feature type="domain" description="Histidine kinase" evidence="8">
    <location>
        <begin position="802"/>
        <end position="1028"/>
    </location>
</feature>
<dbReference type="GO" id="GO:0004673">
    <property type="term" value="F:protein histidine kinase activity"/>
    <property type="evidence" value="ECO:0007669"/>
    <property type="project" value="UniProtKB-EC"/>
</dbReference>
<dbReference type="InterPro" id="IPR021796">
    <property type="entry name" value="Tll0287-like_dom"/>
</dbReference>
<feature type="domain" description="PAC" evidence="11">
    <location>
        <begin position="732"/>
        <end position="784"/>
    </location>
</feature>
<dbReference type="EMBL" id="BAAFGK010000005">
    <property type="protein sequence ID" value="GAB0058765.1"/>
    <property type="molecule type" value="Genomic_DNA"/>
</dbReference>
<dbReference type="InterPro" id="IPR036890">
    <property type="entry name" value="HATPase_C_sf"/>
</dbReference>
<dbReference type="SUPFAM" id="SSF47384">
    <property type="entry name" value="Homodimeric domain of signal transducing histidine kinase"/>
    <property type="match status" value="1"/>
</dbReference>
<dbReference type="CDD" id="cd00082">
    <property type="entry name" value="HisKA"/>
    <property type="match status" value="1"/>
</dbReference>
<evidence type="ECO:0000313" key="13">
    <source>
        <dbReference type="Proteomes" id="UP001628193"/>
    </source>
</evidence>
<dbReference type="InterPro" id="IPR000014">
    <property type="entry name" value="PAS"/>
</dbReference>
<protein>
    <recommendedName>
        <fullName evidence="2">histidine kinase</fullName>
        <ecNumber evidence="2">2.7.13.3</ecNumber>
    </recommendedName>
</protein>
<feature type="domain" description="PAS" evidence="10">
    <location>
        <begin position="528"/>
        <end position="605"/>
    </location>
</feature>
<dbReference type="InterPro" id="IPR035965">
    <property type="entry name" value="PAS-like_dom_sf"/>
</dbReference>
<evidence type="ECO:0000259" key="8">
    <source>
        <dbReference type="PROSITE" id="PS50109"/>
    </source>
</evidence>
<evidence type="ECO:0000259" key="9">
    <source>
        <dbReference type="PROSITE" id="PS50110"/>
    </source>
</evidence>
<feature type="domain" description="PAC" evidence="11">
    <location>
        <begin position="607"/>
        <end position="657"/>
    </location>
</feature>
<feature type="domain" description="PAC" evidence="11">
    <location>
        <begin position="468"/>
        <end position="520"/>
    </location>
</feature>
<dbReference type="InterPro" id="IPR004358">
    <property type="entry name" value="Sig_transdc_His_kin-like_C"/>
</dbReference>
<dbReference type="Gene3D" id="1.10.287.130">
    <property type="match status" value="1"/>
</dbReference>
<dbReference type="SMART" id="SM00387">
    <property type="entry name" value="HATPase_c"/>
    <property type="match status" value="1"/>
</dbReference>
<feature type="domain" description="Response regulatory" evidence="9">
    <location>
        <begin position="1189"/>
        <end position="1308"/>
    </location>
</feature>
<dbReference type="Gene3D" id="3.40.50.2300">
    <property type="match status" value="2"/>
</dbReference>
<dbReference type="SUPFAM" id="SSF52172">
    <property type="entry name" value="CheY-like"/>
    <property type="match status" value="2"/>
</dbReference>
<dbReference type="CDD" id="cd16922">
    <property type="entry name" value="HATPase_EvgS-ArcB-TorS-like"/>
    <property type="match status" value="1"/>
</dbReference>
<evidence type="ECO:0000259" key="11">
    <source>
        <dbReference type="PROSITE" id="PS50113"/>
    </source>
</evidence>
<dbReference type="NCBIfam" id="TIGR00229">
    <property type="entry name" value="sensory_box"/>
    <property type="match status" value="4"/>
</dbReference>
<dbReference type="Pfam" id="PF00072">
    <property type="entry name" value="Response_reg"/>
    <property type="match status" value="2"/>
</dbReference>
<dbReference type="Pfam" id="PF02518">
    <property type="entry name" value="HATPase_c"/>
    <property type="match status" value="1"/>
</dbReference>
<dbReference type="CDD" id="cd17546">
    <property type="entry name" value="REC_hyHK_CKI1_RcsC-like"/>
    <property type="match status" value="2"/>
</dbReference>
<dbReference type="SMART" id="SM00086">
    <property type="entry name" value="PAC"/>
    <property type="match status" value="4"/>
</dbReference>
<dbReference type="EC" id="2.7.13.3" evidence="2"/>
<dbReference type="InterPro" id="IPR036097">
    <property type="entry name" value="HisK_dim/P_sf"/>
</dbReference>
<dbReference type="Pfam" id="PF13426">
    <property type="entry name" value="PAS_9"/>
    <property type="match status" value="2"/>
</dbReference>
<dbReference type="PANTHER" id="PTHR45339:SF1">
    <property type="entry name" value="HYBRID SIGNAL TRANSDUCTION HISTIDINE KINASE J"/>
    <property type="match status" value="1"/>
</dbReference>
<reference evidence="12 13" key="2">
    <citation type="submission" date="2024-09" db="EMBL/GenBank/DDBJ databases">
        <title>Draft genome sequence of Candidatus Magnetaquicoccaceae bacterium FCR-1.</title>
        <authorList>
            <person name="Shimoshige H."/>
            <person name="Shimamura S."/>
            <person name="Taoka A."/>
            <person name="Kobayashi H."/>
            <person name="Maekawa T."/>
        </authorList>
    </citation>
    <scope>NUCLEOTIDE SEQUENCE [LARGE SCALE GENOMIC DNA]</scope>
    <source>
        <strain evidence="12 13">FCR-1</strain>
    </source>
</reference>
<keyword evidence="3 5" id="KW-0597">Phosphoprotein</keyword>
<dbReference type="SMART" id="SM00388">
    <property type="entry name" value="HisKA"/>
    <property type="match status" value="1"/>
</dbReference>
<keyword evidence="7" id="KW-0472">Membrane</keyword>
<sequence>MIPTLARIIRSKVSERIQESFTFWVVVLGLLLTIGTLVSLSSAIHHAQQQSMELAIQTARANFAKDLAFRQWATRHGGVYVPEDARTPANPYLSHIPERDVVTPSGRRLTLMNPAYMLRQLMGEYADLYGIQGRLVSDRPLNPDNRPDAWEAEALRAFEQGEQEVVAILGEGLDATLRLMRPMITQEGCLKCHAWQGYRVGDVRGGIGVRLPLRPYREHETDAVRHIWIDHVFFLGAMLGLLLLYYRSVRHRLADQQRASEALRLSETKFRAMFDHAGIGLVRADPRESRILEANRAFADMLGYVNPEELRGVAIATLSHPDDMAVNQTFIEKLRDHLITTYQLEKRYHTRDGGEVWGRLNVSQIPGVGGEPDFMVAAIENITALRQLRSRLEESEARFRVVANSAPVLIWVSGLDMGCDWFNQRWLDFTGRTLEEECGDGWVKGVHPDDLERCMEIYTAHFQRREPFSMLYRLRRHDGAWRWLMDNGAPRYDERGSFAGFIGSCTDVTDRLAIEKALQEQQQVLEGVKKRYQRLFDSSPDAYLIMELDGGFISDCNRAAERMLHGTCEQILGKRPDQLSPDHQPDGRTSREAAAQVIRESLERGEHRFEWLHRRLDGVDFWAEVTVSRIDLEDRQALLVAWRDISERKQAEERLRQSEQMFRTVLDFTYDWEYWVDSAHRIVFMSPSCETMTGYSAARFMADPTLLTSIIHPEDVERMIAHHAWIDSPEEGYIDYRIIHADGSIRWISHGCRPVFGAGGEFLGRRASNRDITERKRMEEELRHAKNAAEAANLAKSDFLANMSHEIRTPMNAILGMADLLWESELQPGQRKFVQVFRSAGENLLGIINDVLDLAKIEAGQLTLENIPFELAEEMNVVCDILSPRVNAKGLHLVQHIHPEVPEWLSGDPTRLRQIFLNLLSNAVKFTERGSIRLEALPVPPPEGSGQDDRAWIAFRVIDTGIGIPRDRLEHIFDNFVQADSSITRRFGGTGLGLAIVKRLVEKMGGGIAVESCAGHGTTFICTIPFQVGAVRSESPLPELSGVRILVVDDHADNRLVFREYLEPFHAEVDEAVDGLEGLRMLEAAQAGQRPYRLVLLDVNMPTLDGPRMAECWRATNNAVLPILMLNSVYHEQVLQQCQTLGVSHYLLKPVRRGDLIRTVRQALGLEEMRERLLLPLEDPVPDGQTRRRILLVDDSEENRMLVGAYLAGSAIELRMAENGMLALEAMRKERFDLVFMDMRMPVMDGYSATRAWRRMEREQGWERLPIIALTAHAMQEDVAQCLEAGCDAHLAKPLKKKLLLEMIGRFVSSPGGHVVR</sequence>
<dbReference type="PROSITE" id="PS50113">
    <property type="entry name" value="PAC"/>
    <property type="match status" value="4"/>
</dbReference>
<feature type="modified residue" description="4-aspartylphosphate" evidence="5">
    <location>
        <position position="1098"/>
    </location>
</feature>
<evidence type="ECO:0000256" key="2">
    <source>
        <dbReference type="ARBA" id="ARBA00012438"/>
    </source>
</evidence>
<keyword evidence="7" id="KW-0812">Transmembrane</keyword>
<dbReference type="InterPro" id="IPR005467">
    <property type="entry name" value="His_kinase_dom"/>
</dbReference>
<dbReference type="InterPro" id="IPR001610">
    <property type="entry name" value="PAC"/>
</dbReference>
<feature type="domain" description="PAS" evidence="10">
    <location>
        <begin position="266"/>
        <end position="338"/>
    </location>
</feature>
<dbReference type="InterPro" id="IPR003594">
    <property type="entry name" value="HATPase_dom"/>
</dbReference>
<keyword evidence="13" id="KW-1185">Reference proteome</keyword>
<comment type="catalytic activity">
    <reaction evidence="1">
        <text>ATP + protein L-histidine = ADP + protein N-phospho-L-histidine.</text>
        <dbReference type="EC" id="2.7.13.3"/>
    </reaction>
</comment>
<evidence type="ECO:0000256" key="6">
    <source>
        <dbReference type="SAM" id="MobiDB-lite"/>
    </source>
</evidence>
<dbReference type="SMART" id="SM00448">
    <property type="entry name" value="REC"/>
    <property type="match status" value="2"/>
</dbReference>
<dbReference type="Pfam" id="PF11845">
    <property type="entry name" value="Tll0287-like"/>
    <property type="match status" value="1"/>
</dbReference>
<evidence type="ECO:0000256" key="3">
    <source>
        <dbReference type="ARBA" id="ARBA00022553"/>
    </source>
</evidence>
<gene>
    <name evidence="12" type="primary">rcsC_78</name>
    <name evidence="12" type="ORF">SIID45300_03122</name>
</gene>
<dbReference type="RefSeq" id="WP_420906489.1">
    <property type="nucleotide sequence ID" value="NZ_BAAFGK010000005.1"/>
</dbReference>
<dbReference type="Proteomes" id="UP001628193">
    <property type="component" value="Unassembled WGS sequence"/>
</dbReference>
<feature type="domain" description="PAS" evidence="10">
    <location>
        <begin position="658"/>
        <end position="719"/>
    </location>
</feature>
<reference evidence="12 13" key="1">
    <citation type="submission" date="2024-05" db="EMBL/GenBank/DDBJ databases">
        <authorList>
            <consortium name="Candidatus Magnetaquicoccaceae bacterium FCR-1 genome sequencing consortium"/>
            <person name="Shimoshige H."/>
            <person name="Shimamura S."/>
            <person name="Taoka A."/>
            <person name="Kobayashi H."/>
            <person name="Maekawa T."/>
        </authorList>
    </citation>
    <scope>NUCLEOTIDE SEQUENCE [LARGE SCALE GENOMIC DNA]</scope>
    <source>
        <strain evidence="12 13">FCR-1</strain>
    </source>
</reference>
<feature type="domain" description="PAC" evidence="11">
    <location>
        <begin position="342"/>
        <end position="394"/>
    </location>
</feature>
<dbReference type="SMART" id="SM00091">
    <property type="entry name" value="PAS"/>
    <property type="match status" value="4"/>
</dbReference>
<dbReference type="Gene3D" id="3.30.450.20">
    <property type="entry name" value="PAS domain"/>
    <property type="match status" value="4"/>
</dbReference>
<dbReference type="PRINTS" id="PR00344">
    <property type="entry name" value="BCTRLSENSOR"/>
</dbReference>
<feature type="modified residue" description="4-aspartylphosphate" evidence="5">
    <location>
        <position position="1238"/>
    </location>
</feature>
<feature type="transmembrane region" description="Helical" evidence="7">
    <location>
        <begin position="21"/>
        <end position="44"/>
    </location>
</feature>
<feature type="domain" description="Response regulatory" evidence="9">
    <location>
        <begin position="1044"/>
        <end position="1164"/>
    </location>
</feature>
<evidence type="ECO:0000313" key="12">
    <source>
        <dbReference type="EMBL" id="GAB0058765.1"/>
    </source>
</evidence>
<organism evidence="12 13">
    <name type="scientific">Candidatus Magnetaquiglobus chichijimensis</name>
    <dbReference type="NCBI Taxonomy" id="3141448"/>
    <lineage>
        <taxon>Bacteria</taxon>
        <taxon>Pseudomonadati</taxon>
        <taxon>Pseudomonadota</taxon>
        <taxon>Magnetococcia</taxon>
        <taxon>Magnetococcales</taxon>
        <taxon>Candidatus Magnetaquicoccaceae</taxon>
        <taxon>Candidatus Magnetaquiglobus</taxon>
    </lineage>
</organism>
<keyword evidence="12" id="KW-0808">Transferase</keyword>
<evidence type="ECO:0000256" key="4">
    <source>
        <dbReference type="ARBA" id="ARBA00023012"/>
    </source>
</evidence>
<dbReference type="PANTHER" id="PTHR45339">
    <property type="entry name" value="HYBRID SIGNAL TRANSDUCTION HISTIDINE KINASE J"/>
    <property type="match status" value="1"/>
</dbReference>
<feature type="region of interest" description="Disordered" evidence="6">
    <location>
        <begin position="574"/>
        <end position="593"/>
    </location>
</feature>
<dbReference type="PROSITE" id="PS50110">
    <property type="entry name" value="RESPONSE_REGULATORY"/>
    <property type="match status" value="2"/>
</dbReference>
<evidence type="ECO:0000256" key="1">
    <source>
        <dbReference type="ARBA" id="ARBA00000085"/>
    </source>
</evidence>
<proteinExistence type="predicted"/>
<dbReference type="PROSITE" id="PS50112">
    <property type="entry name" value="PAS"/>
    <property type="match status" value="3"/>
</dbReference>
<dbReference type="SUPFAM" id="SSF55874">
    <property type="entry name" value="ATPase domain of HSP90 chaperone/DNA topoisomerase II/histidine kinase"/>
    <property type="match status" value="1"/>
</dbReference>
<dbReference type="CDD" id="cd00130">
    <property type="entry name" value="PAS"/>
    <property type="match status" value="4"/>
</dbReference>
<dbReference type="InterPro" id="IPR013655">
    <property type="entry name" value="PAS_fold_3"/>
</dbReference>
<evidence type="ECO:0000259" key="10">
    <source>
        <dbReference type="PROSITE" id="PS50112"/>
    </source>
</evidence>
<dbReference type="InterPro" id="IPR000700">
    <property type="entry name" value="PAS-assoc_C"/>
</dbReference>